<dbReference type="CDD" id="cd08286">
    <property type="entry name" value="FDH_like_ADH2"/>
    <property type="match status" value="1"/>
</dbReference>
<evidence type="ECO:0000313" key="9">
    <source>
        <dbReference type="Proteomes" id="UP000315400"/>
    </source>
</evidence>
<evidence type="ECO:0000256" key="3">
    <source>
        <dbReference type="ARBA" id="ARBA00022723"/>
    </source>
</evidence>
<keyword evidence="4 6" id="KW-0862">Zinc</keyword>
<accession>A0A540VSN4</accession>
<dbReference type="Pfam" id="PF08240">
    <property type="entry name" value="ADH_N"/>
    <property type="match status" value="1"/>
</dbReference>
<dbReference type="Pfam" id="PF00107">
    <property type="entry name" value="ADH_zinc_N"/>
    <property type="match status" value="1"/>
</dbReference>
<gene>
    <name evidence="8" type="ORF">FKY71_06850</name>
</gene>
<protein>
    <submittedName>
        <fullName evidence="8">Zinc-dependent alcohol dehydrogenase family protein</fullName>
    </submittedName>
</protein>
<evidence type="ECO:0000259" key="7">
    <source>
        <dbReference type="SMART" id="SM00829"/>
    </source>
</evidence>
<evidence type="ECO:0000256" key="4">
    <source>
        <dbReference type="ARBA" id="ARBA00022833"/>
    </source>
</evidence>
<dbReference type="STRING" id="1260251.SPISAL_04915"/>
<dbReference type="InterPro" id="IPR013149">
    <property type="entry name" value="ADH-like_C"/>
</dbReference>
<dbReference type="PANTHER" id="PTHR42813:SF4">
    <property type="entry name" value="NADP-DEPENDENT ISOPROPANOL DEHYDROGENASE"/>
    <property type="match status" value="1"/>
</dbReference>
<dbReference type="SMART" id="SM00829">
    <property type="entry name" value="PKS_ER"/>
    <property type="match status" value="1"/>
</dbReference>
<dbReference type="SUPFAM" id="SSF50129">
    <property type="entry name" value="GroES-like"/>
    <property type="match status" value="1"/>
</dbReference>
<evidence type="ECO:0000256" key="5">
    <source>
        <dbReference type="ARBA" id="ARBA00023002"/>
    </source>
</evidence>
<evidence type="ECO:0000313" key="8">
    <source>
        <dbReference type="EMBL" id="TQE99772.1"/>
    </source>
</evidence>
<dbReference type="AlphaFoldDB" id="A0A540VSN4"/>
<dbReference type="RefSeq" id="WP_016353384.1">
    <property type="nucleotide sequence ID" value="NZ_MBFX01000002.1"/>
</dbReference>
<comment type="similarity">
    <text evidence="2 6">Belongs to the zinc-containing alcohol dehydrogenase family.</text>
</comment>
<reference evidence="8 9" key="1">
    <citation type="submission" date="2019-06" db="EMBL/GenBank/DDBJ databases">
        <title>Metagenome assembled Genome of Spiribacter salinus SL48-SHIP from the microbial mat of Salt Lake 48 (Novosibirsk region, Russia).</title>
        <authorList>
            <person name="Shipova A."/>
            <person name="Rozanov A.S."/>
            <person name="Bryanskaya A.V."/>
            <person name="Peltek S.E."/>
        </authorList>
    </citation>
    <scope>NUCLEOTIDE SEQUENCE [LARGE SCALE GENOMIC DNA]</scope>
    <source>
        <strain evidence="8">SL48-SHIP-2</strain>
    </source>
</reference>
<dbReference type="EMBL" id="VIFK01000040">
    <property type="protein sequence ID" value="TQE99772.1"/>
    <property type="molecule type" value="Genomic_DNA"/>
</dbReference>
<dbReference type="Gene3D" id="3.90.180.10">
    <property type="entry name" value="Medium-chain alcohol dehydrogenases, catalytic domain"/>
    <property type="match status" value="1"/>
</dbReference>
<feature type="domain" description="Enoyl reductase (ER)" evidence="7">
    <location>
        <begin position="8"/>
        <end position="340"/>
    </location>
</feature>
<evidence type="ECO:0000256" key="1">
    <source>
        <dbReference type="ARBA" id="ARBA00001947"/>
    </source>
</evidence>
<dbReference type="SUPFAM" id="SSF51735">
    <property type="entry name" value="NAD(P)-binding Rossmann-fold domains"/>
    <property type="match status" value="1"/>
</dbReference>
<dbReference type="GO" id="GO:0008270">
    <property type="term" value="F:zinc ion binding"/>
    <property type="evidence" value="ECO:0007669"/>
    <property type="project" value="InterPro"/>
</dbReference>
<dbReference type="PANTHER" id="PTHR42813">
    <property type="entry name" value="ZINC-TYPE ALCOHOL DEHYDROGENASE-LIKE"/>
    <property type="match status" value="1"/>
</dbReference>
<dbReference type="Proteomes" id="UP000315400">
    <property type="component" value="Unassembled WGS sequence"/>
</dbReference>
<evidence type="ECO:0000256" key="2">
    <source>
        <dbReference type="ARBA" id="ARBA00008072"/>
    </source>
</evidence>
<dbReference type="GO" id="GO:0016616">
    <property type="term" value="F:oxidoreductase activity, acting on the CH-OH group of donors, NAD or NADP as acceptor"/>
    <property type="evidence" value="ECO:0007669"/>
    <property type="project" value="UniProtKB-ARBA"/>
</dbReference>
<proteinExistence type="inferred from homology"/>
<comment type="cofactor">
    <cofactor evidence="1 6">
        <name>Zn(2+)</name>
        <dbReference type="ChEBI" id="CHEBI:29105"/>
    </cofactor>
</comment>
<dbReference type="InterPro" id="IPR020843">
    <property type="entry name" value="ER"/>
</dbReference>
<comment type="caution">
    <text evidence="8">The sequence shown here is derived from an EMBL/GenBank/DDBJ whole genome shotgun (WGS) entry which is preliminary data.</text>
</comment>
<keyword evidence="5" id="KW-0560">Oxidoreductase</keyword>
<dbReference type="InterPro" id="IPR013154">
    <property type="entry name" value="ADH-like_N"/>
</dbReference>
<dbReference type="PROSITE" id="PS00059">
    <property type="entry name" value="ADH_ZINC"/>
    <property type="match status" value="1"/>
</dbReference>
<dbReference type="InterPro" id="IPR011032">
    <property type="entry name" value="GroES-like_sf"/>
</dbReference>
<name>A0A540VSN4_9GAMM</name>
<sequence length="343" mass="36549">MKALVFHGPNARQWEDKPQPVVEKPTDAVVRMTHTTICGTDLHILKGDVPTCEPGRTLGHEGVGIVESVGDGVSTLQPGDRVLISCITSCGRCDYCKQGMYSQCRDGGWILGHRIDGTQAEAVRIPHADNSLYKLPEGLEDEAAVMLSDILPTGHEIGALNGEVNLGDTVAIVGSGPIGLAALLTARFYSPARLIMIDPDENRLATAKALGATHTISADPVDRIMEMTDGEGVDCAMEAVGIPETFDTCQSIVKAGGHIANIGVHGTSVEFHLENLWIKNVTVRTGLVNTNTIPVLMRTLEAGGVDAKSLITHHFPLDDIEKAYDVFGDAANEKAIKMILTAA</sequence>
<dbReference type="InterPro" id="IPR002328">
    <property type="entry name" value="ADH_Zn_CS"/>
</dbReference>
<dbReference type="Gene3D" id="3.40.50.720">
    <property type="entry name" value="NAD(P)-binding Rossmann-like Domain"/>
    <property type="match status" value="1"/>
</dbReference>
<dbReference type="InterPro" id="IPR036291">
    <property type="entry name" value="NAD(P)-bd_dom_sf"/>
</dbReference>
<organism evidence="8 9">
    <name type="scientific">Spiribacter salinus</name>
    <dbReference type="NCBI Taxonomy" id="1335746"/>
    <lineage>
        <taxon>Bacteria</taxon>
        <taxon>Pseudomonadati</taxon>
        <taxon>Pseudomonadota</taxon>
        <taxon>Gammaproteobacteria</taxon>
        <taxon>Chromatiales</taxon>
        <taxon>Ectothiorhodospiraceae</taxon>
        <taxon>Spiribacter</taxon>
    </lineage>
</organism>
<keyword evidence="3 6" id="KW-0479">Metal-binding</keyword>
<evidence type="ECO:0000256" key="6">
    <source>
        <dbReference type="RuleBase" id="RU361277"/>
    </source>
</evidence>